<evidence type="ECO:0000313" key="5">
    <source>
        <dbReference type="Proteomes" id="UP000249341"/>
    </source>
</evidence>
<evidence type="ECO:0008006" key="6">
    <source>
        <dbReference type="Google" id="ProtNLM"/>
    </source>
</evidence>
<evidence type="ECO:0000256" key="2">
    <source>
        <dbReference type="SAM" id="Phobius"/>
    </source>
</evidence>
<organism evidence="4 5">
    <name type="scientific">Actinoplanes lutulentus</name>
    <dbReference type="NCBI Taxonomy" id="1287878"/>
    <lineage>
        <taxon>Bacteria</taxon>
        <taxon>Bacillati</taxon>
        <taxon>Actinomycetota</taxon>
        <taxon>Actinomycetes</taxon>
        <taxon>Micromonosporales</taxon>
        <taxon>Micromonosporaceae</taxon>
        <taxon>Actinoplanes</taxon>
    </lineage>
</organism>
<reference evidence="4 5" key="1">
    <citation type="submission" date="2018-06" db="EMBL/GenBank/DDBJ databases">
        <title>Genomic Encyclopedia of Type Strains, Phase III (KMG-III): the genomes of soil and plant-associated and newly described type strains.</title>
        <authorList>
            <person name="Whitman W."/>
        </authorList>
    </citation>
    <scope>NUCLEOTIDE SEQUENCE [LARGE SCALE GENOMIC DNA]</scope>
    <source>
        <strain evidence="4 5">CGMCC 4.7090</strain>
    </source>
</reference>
<gene>
    <name evidence="4" type="ORF">B0I29_11244</name>
</gene>
<keyword evidence="2" id="KW-0812">Transmembrane</keyword>
<evidence type="ECO:0000256" key="3">
    <source>
        <dbReference type="SAM" id="SignalP"/>
    </source>
</evidence>
<protein>
    <recommendedName>
        <fullName evidence="6">Repeat protein (TIGR01451 family)</fullName>
    </recommendedName>
</protein>
<keyword evidence="5" id="KW-1185">Reference proteome</keyword>
<dbReference type="AlphaFoldDB" id="A0A327ZF65"/>
<sequence length="499" mass="51128">MHHRSAWRLVAGPAAAIAAALSLTTPVLAAAATTLDVELTAVTLGVGAQTPIETLLSASPAATLVSPTVRYEISGLTGVTVVSEDSYCESFSGTVLVCARPFELEVGPSPEAGHFGVALKASGSAVAGESGTLTATFGADGVTEATDQVTITVADDVDLAAGESYALGVTPGEAFTASLRVTNTTAKVVRGADVRSHAGYAFEAAEKFSNCVYREDDRLTGCVFEHDLLPGTTYEVALPFTLRKDTMAPGASAGEFEWLTAGDHTDDRKATTAGTLRLTPVASAGRAPRTGGDPEDSWQAVTVNATGKQGADIAAVGTQVHGEAGAVVDATFGLRNNGPATIDSSRPGDAAGVVLVTVPSGTTVTKVPESCSVAEYDRTDLDAVQYYCGVGPLFPAGETVTWTFGLRIATVQVDATGAVESNPACQCARFDQDIDRSNDRAELIVNPAGRGALPIAGPRGVMIGLTGALLLAAGIAAFLMVRNQNNTVANDPAETKPQR</sequence>
<keyword evidence="2" id="KW-0472">Membrane</keyword>
<dbReference type="Proteomes" id="UP000249341">
    <property type="component" value="Unassembled WGS sequence"/>
</dbReference>
<accession>A0A327ZF65</accession>
<evidence type="ECO:0000313" key="4">
    <source>
        <dbReference type="EMBL" id="RAK33013.1"/>
    </source>
</evidence>
<dbReference type="EMBL" id="QLMJ01000012">
    <property type="protein sequence ID" value="RAK33013.1"/>
    <property type="molecule type" value="Genomic_DNA"/>
</dbReference>
<feature type="signal peptide" evidence="3">
    <location>
        <begin position="1"/>
        <end position="29"/>
    </location>
</feature>
<dbReference type="OrthoDB" id="3967140at2"/>
<feature type="region of interest" description="Disordered" evidence="1">
    <location>
        <begin position="270"/>
        <end position="297"/>
    </location>
</feature>
<comment type="caution">
    <text evidence="4">The sequence shown here is derived from an EMBL/GenBank/DDBJ whole genome shotgun (WGS) entry which is preliminary data.</text>
</comment>
<evidence type="ECO:0000256" key="1">
    <source>
        <dbReference type="SAM" id="MobiDB-lite"/>
    </source>
</evidence>
<proteinExistence type="predicted"/>
<feature type="transmembrane region" description="Helical" evidence="2">
    <location>
        <begin position="460"/>
        <end position="481"/>
    </location>
</feature>
<keyword evidence="2" id="KW-1133">Transmembrane helix</keyword>
<name>A0A327ZF65_9ACTN</name>
<feature type="chain" id="PRO_5039627241" description="Repeat protein (TIGR01451 family)" evidence="3">
    <location>
        <begin position="30"/>
        <end position="499"/>
    </location>
</feature>
<keyword evidence="3" id="KW-0732">Signal</keyword>
<dbReference type="RefSeq" id="WP_111651389.1">
    <property type="nucleotide sequence ID" value="NZ_JACHWI010000002.1"/>
</dbReference>